<dbReference type="Gene3D" id="1.20.120.330">
    <property type="entry name" value="Nucleotidyltransferases domain 2"/>
    <property type="match status" value="1"/>
</dbReference>
<dbReference type="Proteomes" id="UP000256379">
    <property type="component" value="Unassembled WGS sequence"/>
</dbReference>
<dbReference type="GO" id="GO:0016740">
    <property type="term" value="F:transferase activity"/>
    <property type="evidence" value="ECO:0007669"/>
    <property type="project" value="UniProtKB-KW"/>
</dbReference>
<comment type="caution">
    <text evidence="1">The sequence shown here is derived from an EMBL/GenBank/DDBJ whole genome shotgun (WGS) entry which is preliminary data.</text>
</comment>
<evidence type="ECO:0000313" key="2">
    <source>
        <dbReference type="Proteomes" id="UP000256379"/>
    </source>
</evidence>
<accession>A0A3D8IJ69</accession>
<dbReference type="Pfam" id="PF08780">
    <property type="entry name" value="NTase_sub_bind"/>
    <property type="match status" value="1"/>
</dbReference>
<evidence type="ECO:0000313" key="1">
    <source>
        <dbReference type="EMBL" id="RDU65272.1"/>
    </source>
</evidence>
<keyword evidence="1" id="KW-0808">Transferase</keyword>
<dbReference type="AlphaFoldDB" id="A0A3D8IJ69"/>
<dbReference type="NCBIfam" id="TIGR01987">
    <property type="entry name" value="HI0074"/>
    <property type="match status" value="1"/>
</dbReference>
<dbReference type="OrthoDB" id="9810452at2"/>
<dbReference type="EMBL" id="NXLQ01000014">
    <property type="protein sequence ID" value="RDU65272.1"/>
    <property type="molecule type" value="Genomic_DNA"/>
</dbReference>
<dbReference type="InterPro" id="IPR010235">
    <property type="entry name" value="HepT"/>
</dbReference>
<proteinExistence type="predicted"/>
<dbReference type="RefSeq" id="WP_115543258.1">
    <property type="nucleotide sequence ID" value="NZ_NXLQ01000014.1"/>
</dbReference>
<dbReference type="SUPFAM" id="SSF81593">
    <property type="entry name" value="Nucleotidyltransferase substrate binding subunit/domain"/>
    <property type="match status" value="1"/>
</dbReference>
<protein>
    <submittedName>
        <fullName evidence="1">Nucleotidyltransferase</fullName>
    </submittedName>
</protein>
<gene>
    <name evidence="1" type="ORF">CQA53_06770</name>
</gene>
<name>A0A3D8IJ69_9HELI</name>
<organism evidence="1 2">
    <name type="scientific">Helicobacter didelphidarum</name>
    <dbReference type="NCBI Taxonomy" id="2040648"/>
    <lineage>
        <taxon>Bacteria</taxon>
        <taxon>Pseudomonadati</taxon>
        <taxon>Campylobacterota</taxon>
        <taxon>Epsilonproteobacteria</taxon>
        <taxon>Campylobacterales</taxon>
        <taxon>Helicobacteraceae</taxon>
        <taxon>Helicobacter</taxon>
    </lineage>
</organism>
<sequence>MDNDIRWKQRFEYFQRAFVNLDKLKDKRFNDFSELEREGIIQRFEVSIELSWKLMKDFLQNEGYEIKSPKESIRQAFVYGLISDAEAWIEALNRRNITSHTYDESGLNENVEYILSTFYPLMRDLYHTLKVRL</sequence>
<keyword evidence="2" id="KW-1185">Reference proteome</keyword>
<reference evidence="1 2" key="1">
    <citation type="submission" date="2018-04" db="EMBL/GenBank/DDBJ databases">
        <title>Novel Campyloabacter and Helicobacter Species and Strains.</title>
        <authorList>
            <person name="Mannion A.J."/>
            <person name="Shen Z."/>
            <person name="Fox J.G."/>
        </authorList>
    </citation>
    <scope>NUCLEOTIDE SEQUENCE [LARGE SCALE GENOMIC DNA]</scope>
    <source>
        <strain evidence="1 2">MIT 17-337</strain>
    </source>
</reference>